<evidence type="ECO:0000313" key="8">
    <source>
        <dbReference type="Proteomes" id="UP000184212"/>
    </source>
</evidence>
<protein>
    <submittedName>
        <fullName evidence="7">Carboxypeptidase PM20D1</fullName>
    </submittedName>
</protein>
<keyword evidence="7" id="KW-0121">Carboxypeptidase</keyword>
<gene>
    <name evidence="7" type="ORF">SAMN04488109_6607</name>
</gene>
<name>A0A1M5XJI5_9BACT</name>
<dbReference type="InterPro" id="IPR011650">
    <property type="entry name" value="Peptidase_M20_dimer"/>
</dbReference>
<dbReference type="PANTHER" id="PTHR45962:SF1">
    <property type="entry name" value="N-FATTY-ACYL-AMINO ACID SYNTHASE_HYDROLASE PM20D1"/>
    <property type="match status" value="1"/>
</dbReference>
<dbReference type="InterPro" id="IPR036264">
    <property type="entry name" value="Bact_exopeptidase_dim_dom"/>
</dbReference>
<dbReference type="RefSeq" id="WP_073143090.1">
    <property type="nucleotide sequence ID" value="NZ_FQWQ01000006.1"/>
</dbReference>
<sequence length="479" mass="52926">MVKRILWVILALIAVLVAILIFNAVTFKSKQLPIAALPAPAVPPTALEHLQEAIRFKTISFNDSTLLDTAQFLGFHRFLEKTYPAVHSNLVREKIKKYSLLYFWKGKNSSLKPIVLMAHQDVVPIEEASKSNWTVEPFSGDVKDGFIWGRGSADNKINVIGIFETIEKLLKESYQPERSLYFALGHDEERGGTGAVAIAAVLKQRGVSAEMVLDEGGIVTREKVPGMTKPVALIGTAEKGYLTLLLSVDKNGGHSSMPEQETALDILSKAVVNIRQHPFPANFAPATVGFMNHVGPEMPYPEKLVFANTWLFKSVVIGIYEKSPGGNAVVRTTAVPTIFNAGMKDNVVPTKATVTMNFRLLQGDGSEKVIAEIKRIIQDDRVSIVVSKEFSAEPSATSPEDGFGYKHVDETVKKTFAETVTTPFLMIGGTDSRHFGEISTNIIKFSPMTDPIGFHGIDERVSLESYQQTLWFYEQLIRQ</sequence>
<evidence type="ECO:0000313" key="7">
    <source>
        <dbReference type="EMBL" id="SHH99674.1"/>
    </source>
</evidence>
<evidence type="ECO:0000256" key="4">
    <source>
        <dbReference type="ARBA" id="ARBA00022801"/>
    </source>
</evidence>
<keyword evidence="2" id="KW-0645">Protease</keyword>
<dbReference type="Pfam" id="PF07687">
    <property type="entry name" value="M20_dimer"/>
    <property type="match status" value="1"/>
</dbReference>
<evidence type="ECO:0000256" key="2">
    <source>
        <dbReference type="ARBA" id="ARBA00022670"/>
    </source>
</evidence>
<dbReference type="PANTHER" id="PTHR45962">
    <property type="entry name" value="N-FATTY-ACYL-AMINO ACID SYNTHASE/HYDROLASE PM20D1"/>
    <property type="match status" value="1"/>
</dbReference>
<dbReference type="SUPFAM" id="SSF53187">
    <property type="entry name" value="Zn-dependent exopeptidases"/>
    <property type="match status" value="1"/>
</dbReference>
<reference evidence="7 8" key="1">
    <citation type="submission" date="2016-11" db="EMBL/GenBank/DDBJ databases">
        <authorList>
            <person name="Jaros S."/>
            <person name="Januszkiewicz K."/>
            <person name="Wedrychowicz H."/>
        </authorList>
    </citation>
    <scope>NUCLEOTIDE SEQUENCE [LARGE SCALE GENOMIC DNA]</scope>
    <source>
        <strain evidence="7 8">DSM 24574</strain>
    </source>
</reference>
<dbReference type="Gene3D" id="1.10.150.900">
    <property type="match status" value="1"/>
</dbReference>
<keyword evidence="8" id="KW-1185">Reference proteome</keyword>
<dbReference type="EMBL" id="FQWQ01000006">
    <property type="protein sequence ID" value="SHH99674.1"/>
    <property type="molecule type" value="Genomic_DNA"/>
</dbReference>
<dbReference type="GO" id="GO:0006508">
    <property type="term" value="P:proteolysis"/>
    <property type="evidence" value="ECO:0007669"/>
    <property type="project" value="UniProtKB-KW"/>
</dbReference>
<dbReference type="AlphaFoldDB" id="A0A1M5XJI5"/>
<comment type="similarity">
    <text evidence="1">Belongs to the peptidase M20A family.</text>
</comment>
<dbReference type="FunFam" id="3.40.630.10:FF:000027">
    <property type="entry name" value="N-fatty-acyl-amino acid synthase/hydrolase PM20D1"/>
    <property type="match status" value="1"/>
</dbReference>
<organism evidence="7 8">
    <name type="scientific">Chryseolinea serpens</name>
    <dbReference type="NCBI Taxonomy" id="947013"/>
    <lineage>
        <taxon>Bacteria</taxon>
        <taxon>Pseudomonadati</taxon>
        <taxon>Bacteroidota</taxon>
        <taxon>Cytophagia</taxon>
        <taxon>Cytophagales</taxon>
        <taxon>Fulvivirgaceae</taxon>
        <taxon>Chryseolinea</taxon>
    </lineage>
</organism>
<keyword evidence="4" id="KW-0378">Hydrolase</keyword>
<keyword evidence="3" id="KW-0479">Metal-binding</keyword>
<dbReference type="GO" id="GO:0046872">
    <property type="term" value="F:metal ion binding"/>
    <property type="evidence" value="ECO:0007669"/>
    <property type="project" value="UniProtKB-KW"/>
</dbReference>
<dbReference type="OrthoDB" id="9792335at2"/>
<accession>A0A1M5XJI5</accession>
<dbReference type="SUPFAM" id="SSF55031">
    <property type="entry name" value="Bacterial exopeptidase dimerisation domain"/>
    <property type="match status" value="1"/>
</dbReference>
<evidence type="ECO:0000256" key="3">
    <source>
        <dbReference type="ARBA" id="ARBA00022723"/>
    </source>
</evidence>
<dbReference type="InterPro" id="IPR002933">
    <property type="entry name" value="Peptidase_M20"/>
</dbReference>
<keyword evidence="5" id="KW-0862">Zinc</keyword>
<evidence type="ECO:0000259" key="6">
    <source>
        <dbReference type="Pfam" id="PF07687"/>
    </source>
</evidence>
<feature type="domain" description="Peptidase M20 dimerisation" evidence="6">
    <location>
        <begin position="236"/>
        <end position="379"/>
    </location>
</feature>
<dbReference type="GO" id="GO:0004180">
    <property type="term" value="F:carboxypeptidase activity"/>
    <property type="evidence" value="ECO:0007669"/>
    <property type="project" value="UniProtKB-KW"/>
</dbReference>
<evidence type="ECO:0000256" key="5">
    <source>
        <dbReference type="ARBA" id="ARBA00022833"/>
    </source>
</evidence>
<dbReference type="Gene3D" id="3.40.630.10">
    <property type="entry name" value="Zn peptidases"/>
    <property type="match status" value="1"/>
</dbReference>
<dbReference type="InterPro" id="IPR047177">
    <property type="entry name" value="Pept_M20A"/>
</dbReference>
<evidence type="ECO:0000256" key="1">
    <source>
        <dbReference type="ARBA" id="ARBA00006247"/>
    </source>
</evidence>
<dbReference type="Gene3D" id="3.30.70.360">
    <property type="match status" value="1"/>
</dbReference>
<dbReference type="Pfam" id="PF01546">
    <property type="entry name" value="Peptidase_M20"/>
    <property type="match status" value="1"/>
</dbReference>
<proteinExistence type="inferred from homology"/>
<dbReference type="STRING" id="947013.SAMN04488109_6607"/>
<dbReference type="Proteomes" id="UP000184212">
    <property type="component" value="Unassembled WGS sequence"/>
</dbReference>